<dbReference type="SUPFAM" id="SSF51735">
    <property type="entry name" value="NAD(P)-binding Rossmann-fold domains"/>
    <property type="match status" value="1"/>
</dbReference>
<dbReference type="Proteomes" id="UP000019678">
    <property type="component" value="Unassembled WGS sequence"/>
</dbReference>
<dbReference type="STRING" id="1192034.CAP_2956"/>
<keyword evidence="3" id="KW-1185">Reference proteome</keyword>
<comment type="caution">
    <text evidence="2">The sequence shown here is derived from an EMBL/GenBank/DDBJ whole genome shotgun (WGS) entry which is preliminary data.</text>
</comment>
<dbReference type="PANTHER" id="PTHR43781:SF1">
    <property type="entry name" value="SACCHAROPINE DEHYDROGENASE"/>
    <property type="match status" value="1"/>
</dbReference>
<sequence length="347" mass="37339">MLYGANGYTGVLLAEEAVRRGHKPILAGRSAEKLRPLAERLRLEMVTVALDDADALDAALREVDLVFNAAGPFSRTSAPLLRACLATKTSYGDITGEISVFEHTLSLDAQAKEAGVALISGLGFDVVPTDCLARYVADAVPGATDLELAIATSGAPSAGTAKTMLEILSRGNFFRREGALLPAPEAPVTRRVRFPDREQVVMAIPWGDLATAYRTTAVPNITTYMAMPGAGSPLMEPVNGFLKWATAFPAVQQWGEKAIDRLVKGPSQQDRDTMRSYVWARAADREGHAKEAWLDTVEAYRLTAEAGVRAVEKILETRPVGALTPALAFGADFVLEIESTRRLDKLA</sequence>
<dbReference type="PANTHER" id="PTHR43781">
    <property type="entry name" value="SACCHAROPINE DEHYDROGENASE"/>
    <property type="match status" value="1"/>
</dbReference>
<dbReference type="AlphaFoldDB" id="A0A017TAN6"/>
<dbReference type="InterPro" id="IPR036291">
    <property type="entry name" value="NAD(P)-bd_dom_sf"/>
</dbReference>
<dbReference type="eggNOG" id="COG3268">
    <property type="taxonomic scope" value="Bacteria"/>
</dbReference>
<dbReference type="Gene3D" id="3.40.50.720">
    <property type="entry name" value="NAD(P)-binding Rossmann-like Domain"/>
    <property type="match status" value="1"/>
</dbReference>
<dbReference type="Pfam" id="PF03435">
    <property type="entry name" value="Sacchrp_dh_NADP"/>
    <property type="match status" value="1"/>
</dbReference>
<evidence type="ECO:0000313" key="3">
    <source>
        <dbReference type="Proteomes" id="UP000019678"/>
    </source>
</evidence>
<feature type="domain" description="Saccharopine dehydrogenase NADP binding" evidence="1">
    <location>
        <begin position="2"/>
        <end position="118"/>
    </location>
</feature>
<dbReference type="EMBL" id="ASRX01000021">
    <property type="protein sequence ID" value="EYF05666.1"/>
    <property type="molecule type" value="Genomic_DNA"/>
</dbReference>
<name>A0A017TAN6_9BACT</name>
<evidence type="ECO:0000259" key="1">
    <source>
        <dbReference type="Pfam" id="PF03435"/>
    </source>
</evidence>
<reference evidence="2 3" key="1">
    <citation type="submission" date="2013-05" db="EMBL/GenBank/DDBJ databases">
        <title>Genome assembly of Chondromyces apiculatus DSM 436.</title>
        <authorList>
            <person name="Sharma G."/>
            <person name="Khatri I."/>
            <person name="Kaur C."/>
            <person name="Mayilraj S."/>
            <person name="Subramanian S."/>
        </authorList>
    </citation>
    <scope>NUCLEOTIDE SEQUENCE [LARGE SCALE GENOMIC DNA]</scope>
    <source>
        <strain evidence="2 3">DSM 436</strain>
    </source>
</reference>
<dbReference type="InterPro" id="IPR005097">
    <property type="entry name" value="Sacchrp_dh_NADP-bd"/>
</dbReference>
<proteinExistence type="predicted"/>
<accession>A0A017TAN6</accession>
<gene>
    <name evidence="2" type="ORF">CAP_2956</name>
</gene>
<organism evidence="2 3">
    <name type="scientific">Chondromyces apiculatus DSM 436</name>
    <dbReference type="NCBI Taxonomy" id="1192034"/>
    <lineage>
        <taxon>Bacteria</taxon>
        <taxon>Pseudomonadati</taxon>
        <taxon>Myxococcota</taxon>
        <taxon>Polyangia</taxon>
        <taxon>Polyangiales</taxon>
        <taxon>Polyangiaceae</taxon>
        <taxon>Chondromyces</taxon>
    </lineage>
</organism>
<protein>
    <recommendedName>
        <fullName evidence="1">Saccharopine dehydrogenase NADP binding domain-containing protein</fullName>
    </recommendedName>
</protein>
<evidence type="ECO:0000313" key="2">
    <source>
        <dbReference type="EMBL" id="EYF05666.1"/>
    </source>
</evidence>